<feature type="region of interest" description="Disordered" evidence="1">
    <location>
        <begin position="171"/>
        <end position="196"/>
    </location>
</feature>
<feature type="region of interest" description="Disordered" evidence="1">
    <location>
        <begin position="834"/>
        <end position="885"/>
    </location>
</feature>
<reference evidence="2 3" key="1">
    <citation type="submission" date="2015-09" db="EMBL/GenBank/DDBJ databases">
        <title>Host preference determinants of Valsa canker pathogens revealed by comparative genomics.</title>
        <authorList>
            <person name="Yin Z."/>
            <person name="Huang L."/>
        </authorList>
    </citation>
    <scope>NUCLEOTIDE SEQUENCE [LARGE SCALE GENOMIC DNA]</scope>
    <source>
        <strain evidence="2 3">SXYLt</strain>
    </source>
</reference>
<feature type="compositionally biased region" description="Polar residues" evidence="1">
    <location>
        <begin position="635"/>
        <end position="653"/>
    </location>
</feature>
<dbReference type="STRING" id="1230097.A0A423XND6"/>
<dbReference type="InParanoid" id="A0A423XND6"/>
<feature type="compositionally biased region" description="Polar residues" evidence="1">
    <location>
        <begin position="868"/>
        <end position="885"/>
    </location>
</feature>
<feature type="compositionally biased region" description="Polar residues" evidence="1">
    <location>
        <begin position="661"/>
        <end position="672"/>
    </location>
</feature>
<dbReference type="EMBL" id="LKEB01000001">
    <property type="protein sequence ID" value="ROW18026.1"/>
    <property type="molecule type" value="Genomic_DNA"/>
</dbReference>
<evidence type="ECO:0000313" key="3">
    <source>
        <dbReference type="Proteomes" id="UP000285146"/>
    </source>
</evidence>
<feature type="compositionally biased region" description="Basic residues" evidence="1">
    <location>
        <begin position="175"/>
        <end position="196"/>
    </location>
</feature>
<dbReference type="OrthoDB" id="5415512at2759"/>
<feature type="region of interest" description="Disordered" evidence="1">
    <location>
        <begin position="1"/>
        <end position="84"/>
    </location>
</feature>
<keyword evidence="3" id="KW-1185">Reference proteome</keyword>
<accession>A0A423XND6</accession>
<feature type="compositionally biased region" description="Polar residues" evidence="1">
    <location>
        <begin position="507"/>
        <end position="532"/>
    </location>
</feature>
<name>A0A423XND6_9PEZI</name>
<feature type="region of interest" description="Disordered" evidence="1">
    <location>
        <begin position="418"/>
        <end position="676"/>
    </location>
</feature>
<feature type="compositionally biased region" description="Basic and acidic residues" evidence="1">
    <location>
        <begin position="594"/>
        <end position="604"/>
    </location>
</feature>
<feature type="compositionally biased region" description="Low complexity" evidence="1">
    <location>
        <begin position="127"/>
        <end position="137"/>
    </location>
</feature>
<evidence type="ECO:0000256" key="1">
    <source>
        <dbReference type="SAM" id="MobiDB-lite"/>
    </source>
</evidence>
<feature type="region of interest" description="Disordered" evidence="1">
    <location>
        <begin position="331"/>
        <end position="356"/>
    </location>
</feature>
<feature type="compositionally biased region" description="Basic and acidic residues" evidence="1">
    <location>
        <begin position="564"/>
        <end position="573"/>
    </location>
</feature>
<feature type="compositionally biased region" description="Polar residues" evidence="1">
    <location>
        <begin position="605"/>
        <end position="614"/>
    </location>
</feature>
<proteinExistence type="predicted"/>
<feature type="compositionally biased region" description="Basic and acidic residues" evidence="1">
    <location>
        <begin position="854"/>
        <end position="866"/>
    </location>
</feature>
<organism evidence="2 3">
    <name type="scientific">Cytospora leucostoma</name>
    <dbReference type="NCBI Taxonomy" id="1230097"/>
    <lineage>
        <taxon>Eukaryota</taxon>
        <taxon>Fungi</taxon>
        <taxon>Dikarya</taxon>
        <taxon>Ascomycota</taxon>
        <taxon>Pezizomycotina</taxon>
        <taxon>Sordariomycetes</taxon>
        <taxon>Sordariomycetidae</taxon>
        <taxon>Diaporthales</taxon>
        <taxon>Cytosporaceae</taxon>
        <taxon>Cytospora</taxon>
    </lineage>
</organism>
<comment type="caution">
    <text evidence="2">The sequence shown here is derived from an EMBL/GenBank/DDBJ whole genome shotgun (WGS) entry which is preliminary data.</text>
</comment>
<feature type="region of interest" description="Disordered" evidence="1">
    <location>
        <begin position="127"/>
        <end position="152"/>
    </location>
</feature>
<feature type="compositionally biased region" description="Polar residues" evidence="1">
    <location>
        <begin position="340"/>
        <end position="354"/>
    </location>
</feature>
<dbReference type="AlphaFoldDB" id="A0A423XND6"/>
<feature type="compositionally biased region" description="Low complexity" evidence="1">
    <location>
        <begin position="426"/>
        <end position="435"/>
    </location>
</feature>
<sequence>MKKSRRHPSSSDFSDEDRHAHKYSKHARHPNEKHRPTNVTWHAHDGSSGPHNKMLQRYDEDLDSDDEVPIKQRASRRLPRREKDEFISRQLKDIEKAQREVSRPGSSSSQEIHIHYHANPFSSYHASQSLSSAASTSDGHATRRSKAQGVSANELTAELKGLTMSWISKREASLSHKHSSRRSKHGHEKHAKHGKKKDIFLAPLEQRWVCYECGKVRSDKIQERHPLTSGQKMQPNWCGQCRISHELKGRPLDYFGQRHYCWGCGIVRSEKYHRENPIAEGEASEPNYCRPCRELSPSFERNLREASDVGSEISIRDKAFQRQMHDAELSDIHEDEDGDSTSSNTAPGKGNQNPYMAKKIKKATSFLLKNRDFKTKTSSDTSSSEGSLPTKMLKAMHLEAEEKLGYGGQAGVGNARLSSGSYKPPSVESTSSGSSVAHVGTQRGFGEDAENMAPAQGGFDCEMRDAGTGANDHSGEQDDRSPTILAYPRHGSTGSPKKVHWNDDGSRPTTAESNNSAFSCSIRSETSVTSAGSLRRPRRNPADTSNGSPLERDGAKNEMYIGDSLRRNSKASERLQSSGGTSGQGLPPAQETIGEDRGFGRDLTDSQTRGQTLSGYDMPPTPPQERYGAYDHSGTVYQNEPSYWESLHSQSPAQAVPNFSRPYQSPSKSRSSAPYYAYDSAGDGTRPDYLGHMHNGFDSAAHFSDKDSRRDFSGNSYHDPTTEAACEYTSYQGNHRAQEPFEYAYPPHGVTSTRTEREAYMYTSQYDSHGGYHEDHAFGATNFPGSVPAPSRSFDFSSFGNKQEDKNEIDDFYSHVPDEEDIRNFSRRFMFQTEDENTPPSQPQWHLYDDGDDDEHHPDRGFEWRGDGQTTIHRPSSGDSASSGNKMTILSIREITSDEDLETPVNVAAGISRVLRPTSRGVKMLTMSPMWMTDFEDAMRSICAA</sequence>
<protein>
    <submittedName>
        <fullName evidence="2">Uncharacterized protein</fullName>
    </submittedName>
</protein>
<gene>
    <name evidence="2" type="ORF">VPNG_00034</name>
</gene>
<evidence type="ECO:0000313" key="2">
    <source>
        <dbReference type="EMBL" id="ROW18026.1"/>
    </source>
</evidence>
<dbReference type="Proteomes" id="UP000285146">
    <property type="component" value="Unassembled WGS sequence"/>
</dbReference>